<dbReference type="AlphaFoldDB" id="A0A4R3KCJ9"/>
<reference evidence="3 4" key="1">
    <citation type="submission" date="2019-03" db="EMBL/GenBank/DDBJ databases">
        <title>Genomic Encyclopedia of Type Strains, Phase IV (KMG-IV): sequencing the most valuable type-strain genomes for metagenomic binning, comparative biology and taxonomic classification.</title>
        <authorList>
            <person name="Goeker M."/>
        </authorList>
    </citation>
    <scope>NUCLEOTIDE SEQUENCE [LARGE SCALE GENOMIC DNA]</scope>
    <source>
        <strain evidence="3 4">DSM 20467</strain>
    </source>
</reference>
<gene>
    <name evidence="3" type="ORF">EDC37_1036</name>
</gene>
<dbReference type="Pfam" id="PF13439">
    <property type="entry name" value="Glyco_transf_4"/>
    <property type="match status" value="1"/>
</dbReference>
<keyword evidence="3" id="KW-0808">Transferase</keyword>
<dbReference type="Pfam" id="PF00534">
    <property type="entry name" value="Glycos_transf_1"/>
    <property type="match status" value="1"/>
</dbReference>
<dbReference type="InterPro" id="IPR001296">
    <property type="entry name" value="Glyco_trans_1"/>
</dbReference>
<dbReference type="RefSeq" id="WP_132547479.1">
    <property type="nucleotide sequence ID" value="NZ_SMAA01000003.1"/>
</dbReference>
<sequence length="375" mass="42618">MNILILFTQPWKTGGAETHVEALLKGLSQYNIFLAVNQGSNLDKLAYLKKTYTNVHITIIQARGFNLFKWHDSLQKLKDLIKRYDINIISAQQRTAGIWAWYLSRSTAIKYTVTMHDPWHRAKFKHLYPRIFPEIFTVSSNLANILYNEYGFKKDSVTIINNGIDFSLFKPLDKILARKRLSLSPDAKLIVHVSRLSSIKGAVSLALIDALTNLAQASIYYQLIIIGEGPLRERIEEKAHLFNSTYGNWITVKDFTPQIALWYNACDILIGEGRVAIEALACEKPVIAIRNNKSFLGLITKENIAYACAVNFDAQDQIANSANISREINNAFNLPADDSKNIALYLKNNLSIDKMTDAYLCIFKKLLHDKKNFIN</sequence>
<name>A0A4R3KCJ9_9FIRM</name>
<dbReference type="OrthoDB" id="59694at2"/>
<evidence type="ECO:0000313" key="3">
    <source>
        <dbReference type="EMBL" id="TCS80837.1"/>
    </source>
</evidence>
<proteinExistence type="predicted"/>
<evidence type="ECO:0000259" key="1">
    <source>
        <dbReference type="Pfam" id="PF00534"/>
    </source>
</evidence>
<feature type="domain" description="Glycosyl transferase family 1" evidence="1">
    <location>
        <begin position="177"/>
        <end position="319"/>
    </location>
</feature>
<dbReference type="GO" id="GO:0016757">
    <property type="term" value="F:glycosyltransferase activity"/>
    <property type="evidence" value="ECO:0007669"/>
    <property type="project" value="InterPro"/>
</dbReference>
<evidence type="ECO:0000313" key="4">
    <source>
        <dbReference type="Proteomes" id="UP000295188"/>
    </source>
</evidence>
<comment type="caution">
    <text evidence="3">The sequence shown here is derived from an EMBL/GenBank/DDBJ whole genome shotgun (WGS) entry which is preliminary data.</text>
</comment>
<protein>
    <submittedName>
        <fullName evidence="3">Glycosyltransferase involved in cell wall biosynthesis</fullName>
    </submittedName>
</protein>
<organism evidence="3 4">
    <name type="scientific">Pectinatus cerevisiiphilus</name>
    <dbReference type="NCBI Taxonomy" id="86956"/>
    <lineage>
        <taxon>Bacteria</taxon>
        <taxon>Bacillati</taxon>
        <taxon>Bacillota</taxon>
        <taxon>Negativicutes</taxon>
        <taxon>Selenomonadales</taxon>
        <taxon>Selenomonadaceae</taxon>
        <taxon>Pectinatus</taxon>
    </lineage>
</organism>
<dbReference type="Gene3D" id="3.40.50.2000">
    <property type="entry name" value="Glycogen Phosphorylase B"/>
    <property type="match status" value="2"/>
</dbReference>
<dbReference type="Proteomes" id="UP000295188">
    <property type="component" value="Unassembled WGS sequence"/>
</dbReference>
<dbReference type="EMBL" id="SMAA01000003">
    <property type="protein sequence ID" value="TCS80837.1"/>
    <property type="molecule type" value="Genomic_DNA"/>
</dbReference>
<dbReference type="PANTHER" id="PTHR12526">
    <property type="entry name" value="GLYCOSYLTRANSFERASE"/>
    <property type="match status" value="1"/>
</dbReference>
<evidence type="ECO:0000259" key="2">
    <source>
        <dbReference type="Pfam" id="PF13439"/>
    </source>
</evidence>
<feature type="domain" description="Glycosyltransferase subfamily 4-like N-terminal" evidence="2">
    <location>
        <begin position="14"/>
        <end position="166"/>
    </location>
</feature>
<accession>A0A4R3KCJ9</accession>
<dbReference type="InterPro" id="IPR028098">
    <property type="entry name" value="Glyco_trans_4-like_N"/>
</dbReference>
<keyword evidence="4" id="KW-1185">Reference proteome</keyword>
<dbReference type="SUPFAM" id="SSF53756">
    <property type="entry name" value="UDP-Glycosyltransferase/glycogen phosphorylase"/>
    <property type="match status" value="1"/>
</dbReference>